<dbReference type="PRINTS" id="PR00326">
    <property type="entry name" value="GTP1OBG"/>
</dbReference>
<dbReference type="SUPFAM" id="SSF52540">
    <property type="entry name" value="P-loop containing nucleoside triphosphate hydrolases"/>
    <property type="match status" value="1"/>
</dbReference>
<dbReference type="InterPro" id="IPR023179">
    <property type="entry name" value="GTP-bd_ortho_bundle_sf"/>
</dbReference>
<dbReference type="EMBL" id="JBCITM010000002">
    <property type="protein sequence ID" value="MEN1759463.1"/>
    <property type="molecule type" value="Genomic_DNA"/>
</dbReference>
<evidence type="ECO:0000259" key="5">
    <source>
        <dbReference type="Pfam" id="PF01926"/>
    </source>
</evidence>
<dbReference type="NCBIfam" id="TIGR03596">
    <property type="entry name" value="GTPase_YlqF"/>
    <property type="match status" value="1"/>
</dbReference>
<evidence type="ECO:0000313" key="6">
    <source>
        <dbReference type="EMBL" id="MEN1759463.1"/>
    </source>
</evidence>
<evidence type="ECO:0000313" key="7">
    <source>
        <dbReference type="Proteomes" id="UP001407405"/>
    </source>
</evidence>
<dbReference type="PANTHER" id="PTHR45782">
    <property type="entry name" value="MITOCHONDRIAL RIBOSOME-ASSOCIATED GTPASE 1"/>
    <property type="match status" value="1"/>
</dbReference>
<accession>A0ABU9VQL6</accession>
<keyword evidence="3 4" id="KW-0342">GTP-binding</keyword>
<sequence length="285" mass="32116">MSINWYPGHMKKTESLLKEQLQLVDLVLELLDARIPYSSSNPKLANLLQHKKRIVVLNKVDLADEHMNKLWQVYFQQQGLEVIQVNATRSGINRLVQESVDKVFKEKAAQLKARGRNSRPARVMVVGIPNVGKSTLINQLAGKGSAKTGDKPGVTRGKQWIRVHDRIELLDTPGILWPKFEDAATGIRLAQTGAIRDEIVDQQELAWNLLQTLQTHYPLLLESRYGGDVTQPLIDYIDSIGQARGCLLKAGEIDYQRIARILLEEFRSGKLGRITLEKPLDEVTA</sequence>
<evidence type="ECO:0000256" key="4">
    <source>
        <dbReference type="PIRNR" id="PIRNR006230"/>
    </source>
</evidence>
<keyword evidence="7" id="KW-1185">Reference proteome</keyword>
<evidence type="ECO:0000256" key="3">
    <source>
        <dbReference type="ARBA" id="ARBA00023134"/>
    </source>
</evidence>
<dbReference type="RefSeq" id="WP_343184817.1">
    <property type="nucleotide sequence ID" value="NZ_JBCITM010000002.1"/>
</dbReference>
<reference evidence="6 7" key="1">
    <citation type="submission" date="2024-04" db="EMBL/GenBank/DDBJ databases">
        <title>Genome sequencing and metabolic network reconstruction of aminoacids and betaine degradation by Anoxynatronum sibiricum.</title>
        <authorList>
            <person name="Detkova E.N."/>
            <person name="Boltjanskaja Y.V."/>
            <person name="Mardanov A.V."/>
            <person name="Kevbrin V."/>
        </authorList>
    </citation>
    <scope>NUCLEOTIDE SEQUENCE [LARGE SCALE GENOMIC DNA]</scope>
    <source>
        <strain evidence="6 7">Z-7981</strain>
    </source>
</reference>
<gene>
    <name evidence="6" type="primary">ylqF</name>
    <name evidence="6" type="ORF">AAIG11_03160</name>
</gene>
<dbReference type="InterPro" id="IPR027417">
    <property type="entry name" value="P-loop_NTPase"/>
</dbReference>
<comment type="similarity">
    <text evidence="4">Belongs to the TRAFAC class YlqF/YawG GTPase family. MTG1 subfamily.</text>
</comment>
<dbReference type="Gene3D" id="1.10.1580.10">
    <property type="match status" value="1"/>
</dbReference>
<comment type="function">
    <text evidence="4">Required for a late step of 50S ribosomal subunit assembly. Has GTPase activity.</text>
</comment>
<dbReference type="PANTHER" id="PTHR45782:SF4">
    <property type="entry name" value="MITOCHONDRIAL RIBOSOME-ASSOCIATED GTPASE 1"/>
    <property type="match status" value="1"/>
</dbReference>
<organism evidence="6 7">
    <name type="scientific">Anoxynatronum sibiricum</name>
    <dbReference type="NCBI Taxonomy" id="210623"/>
    <lineage>
        <taxon>Bacteria</taxon>
        <taxon>Bacillati</taxon>
        <taxon>Bacillota</taxon>
        <taxon>Clostridia</taxon>
        <taxon>Eubacteriales</taxon>
        <taxon>Clostridiaceae</taxon>
        <taxon>Anoxynatronum</taxon>
    </lineage>
</organism>
<name>A0ABU9VQL6_9CLOT</name>
<protein>
    <recommendedName>
        <fullName evidence="1 4">Ribosome biogenesis GTPase A</fullName>
    </recommendedName>
</protein>
<keyword evidence="4" id="KW-0963">Cytoplasm</keyword>
<dbReference type="Proteomes" id="UP001407405">
    <property type="component" value="Unassembled WGS sequence"/>
</dbReference>
<dbReference type="PIRSF" id="PIRSF006230">
    <property type="entry name" value="MG442"/>
    <property type="match status" value="1"/>
</dbReference>
<evidence type="ECO:0000256" key="1">
    <source>
        <dbReference type="ARBA" id="ARBA00014898"/>
    </source>
</evidence>
<dbReference type="InterPro" id="IPR019991">
    <property type="entry name" value="GTP-bd_ribosome_bgen"/>
</dbReference>
<dbReference type="Gene3D" id="3.40.50.300">
    <property type="entry name" value="P-loop containing nucleotide triphosphate hydrolases"/>
    <property type="match status" value="1"/>
</dbReference>
<proteinExistence type="inferred from homology"/>
<evidence type="ECO:0000256" key="2">
    <source>
        <dbReference type="ARBA" id="ARBA00022741"/>
    </source>
</evidence>
<feature type="domain" description="G" evidence="5">
    <location>
        <begin position="122"/>
        <end position="183"/>
    </location>
</feature>
<comment type="subcellular location">
    <subcellularLocation>
        <location evidence="4">Cytoplasm</location>
    </subcellularLocation>
</comment>
<dbReference type="InterPro" id="IPR016478">
    <property type="entry name" value="GTPase_MTG1"/>
</dbReference>
<keyword evidence="2 4" id="KW-0547">Nucleotide-binding</keyword>
<dbReference type="InterPro" id="IPR006073">
    <property type="entry name" value="GTP-bd"/>
</dbReference>
<dbReference type="CDD" id="cd01856">
    <property type="entry name" value="YlqF"/>
    <property type="match status" value="1"/>
</dbReference>
<comment type="caution">
    <text evidence="6">The sequence shown here is derived from an EMBL/GenBank/DDBJ whole genome shotgun (WGS) entry which is preliminary data.</text>
</comment>
<dbReference type="Pfam" id="PF01926">
    <property type="entry name" value="MMR_HSR1"/>
    <property type="match status" value="1"/>
</dbReference>